<dbReference type="PANTHER" id="PTHR24282">
    <property type="entry name" value="CYTOCHROME P450 FAMILY MEMBER"/>
    <property type="match status" value="1"/>
</dbReference>
<keyword evidence="10" id="KW-0472">Membrane</keyword>
<dbReference type="EMBL" id="JACGWM010000005">
    <property type="protein sequence ID" value="KAL0372943.1"/>
    <property type="molecule type" value="Genomic_DNA"/>
</dbReference>
<evidence type="ECO:0000256" key="6">
    <source>
        <dbReference type="ARBA" id="ARBA00022989"/>
    </source>
</evidence>
<dbReference type="SUPFAM" id="SSF48264">
    <property type="entry name" value="Cytochrome P450"/>
    <property type="match status" value="1"/>
</dbReference>
<dbReference type="InterPro" id="IPR001128">
    <property type="entry name" value="Cyt_P450"/>
</dbReference>
<dbReference type="GO" id="GO:0016705">
    <property type="term" value="F:oxidoreductase activity, acting on paired donors, with incorporation or reduction of molecular oxygen"/>
    <property type="evidence" value="ECO:0007669"/>
    <property type="project" value="InterPro"/>
</dbReference>
<evidence type="ECO:0000256" key="7">
    <source>
        <dbReference type="ARBA" id="ARBA00023002"/>
    </source>
</evidence>
<comment type="subcellular location">
    <subcellularLocation>
        <location evidence="1">Membrane</location>
    </subcellularLocation>
</comment>
<keyword evidence="6" id="KW-1133">Transmembrane helix</keyword>
<proteinExistence type="inferred from homology"/>
<dbReference type="InterPro" id="IPR036396">
    <property type="entry name" value="Cyt_P450_sf"/>
</dbReference>
<evidence type="ECO:0000256" key="8">
    <source>
        <dbReference type="ARBA" id="ARBA00023004"/>
    </source>
</evidence>
<comment type="similarity">
    <text evidence="2">Belongs to the cytochrome P450 family.</text>
</comment>
<protein>
    <submittedName>
        <fullName evidence="11">7-deoxyloganic acid hydroxylase</fullName>
    </submittedName>
</protein>
<dbReference type="PANTHER" id="PTHR24282:SF273">
    <property type="entry name" value="CYTOCHROME P450 CYP72A219-LIKE"/>
    <property type="match status" value="1"/>
</dbReference>
<keyword evidence="4" id="KW-0812">Transmembrane</keyword>
<evidence type="ECO:0000256" key="10">
    <source>
        <dbReference type="ARBA" id="ARBA00023136"/>
    </source>
</evidence>
<keyword evidence="5" id="KW-0479">Metal-binding</keyword>
<comment type="caution">
    <text evidence="11">The sequence shown here is derived from an EMBL/GenBank/DDBJ whole genome shotgun (WGS) entry which is preliminary data.</text>
</comment>
<evidence type="ECO:0000256" key="4">
    <source>
        <dbReference type="ARBA" id="ARBA00022692"/>
    </source>
</evidence>
<evidence type="ECO:0000256" key="5">
    <source>
        <dbReference type="ARBA" id="ARBA00022723"/>
    </source>
</evidence>
<keyword evidence="3" id="KW-0349">Heme</keyword>
<dbReference type="Pfam" id="PF00067">
    <property type="entry name" value="p450"/>
    <property type="match status" value="1"/>
</dbReference>
<gene>
    <name evidence="11" type="ORF">Scaly_0975900</name>
</gene>
<dbReference type="InterPro" id="IPR050665">
    <property type="entry name" value="Cytochrome_P450_Monooxygen"/>
</dbReference>
<evidence type="ECO:0000256" key="9">
    <source>
        <dbReference type="ARBA" id="ARBA00023033"/>
    </source>
</evidence>
<dbReference type="GO" id="GO:0005506">
    <property type="term" value="F:iron ion binding"/>
    <property type="evidence" value="ECO:0007669"/>
    <property type="project" value="InterPro"/>
</dbReference>
<dbReference type="GO" id="GO:0004497">
    <property type="term" value="F:monooxygenase activity"/>
    <property type="evidence" value="ECO:0007669"/>
    <property type="project" value="UniProtKB-KW"/>
</dbReference>
<keyword evidence="9" id="KW-0503">Monooxygenase</keyword>
<dbReference type="Gene3D" id="1.10.630.10">
    <property type="entry name" value="Cytochrome P450"/>
    <property type="match status" value="1"/>
</dbReference>
<evidence type="ECO:0000256" key="3">
    <source>
        <dbReference type="ARBA" id="ARBA00022617"/>
    </source>
</evidence>
<name>A0AAW2QYP2_9LAMI</name>
<dbReference type="AlphaFoldDB" id="A0AAW2QYP2"/>
<dbReference type="GO" id="GO:0020037">
    <property type="term" value="F:heme binding"/>
    <property type="evidence" value="ECO:0007669"/>
    <property type="project" value="InterPro"/>
</dbReference>
<reference evidence="11" key="1">
    <citation type="submission" date="2020-06" db="EMBL/GenBank/DDBJ databases">
        <authorList>
            <person name="Li T."/>
            <person name="Hu X."/>
            <person name="Zhang T."/>
            <person name="Song X."/>
            <person name="Zhang H."/>
            <person name="Dai N."/>
            <person name="Sheng W."/>
            <person name="Hou X."/>
            <person name="Wei L."/>
        </authorList>
    </citation>
    <scope>NUCLEOTIDE SEQUENCE</scope>
    <source>
        <strain evidence="11">KEN8</strain>
        <tissue evidence="11">Leaf</tissue>
    </source>
</reference>
<evidence type="ECO:0000313" key="11">
    <source>
        <dbReference type="EMBL" id="KAL0372943.1"/>
    </source>
</evidence>
<sequence length="100" mass="11213">MNEVLRLYPPVVELSRLVEEETKLGEYTIPADTLLMLLIVILHRDPEYWGETIANGPPDVLKATRAQHFPWVGSAHLHRSELLLAGGQACSLQHSPHVLL</sequence>
<dbReference type="GO" id="GO:0016020">
    <property type="term" value="C:membrane"/>
    <property type="evidence" value="ECO:0007669"/>
    <property type="project" value="UniProtKB-SubCell"/>
</dbReference>
<organism evidence="11">
    <name type="scientific">Sesamum calycinum</name>
    <dbReference type="NCBI Taxonomy" id="2727403"/>
    <lineage>
        <taxon>Eukaryota</taxon>
        <taxon>Viridiplantae</taxon>
        <taxon>Streptophyta</taxon>
        <taxon>Embryophyta</taxon>
        <taxon>Tracheophyta</taxon>
        <taxon>Spermatophyta</taxon>
        <taxon>Magnoliopsida</taxon>
        <taxon>eudicotyledons</taxon>
        <taxon>Gunneridae</taxon>
        <taxon>Pentapetalae</taxon>
        <taxon>asterids</taxon>
        <taxon>lamiids</taxon>
        <taxon>Lamiales</taxon>
        <taxon>Pedaliaceae</taxon>
        <taxon>Sesamum</taxon>
    </lineage>
</organism>
<keyword evidence="8" id="KW-0408">Iron</keyword>
<keyword evidence="7" id="KW-0560">Oxidoreductase</keyword>
<evidence type="ECO:0000256" key="1">
    <source>
        <dbReference type="ARBA" id="ARBA00004370"/>
    </source>
</evidence>
<evidence type="ECO:0000256" key="2">
    <source>
        <dbReference type="ARBA" id="ARBA00010617"/>
    </source>
</evidence>
<accession>A0AAW2QYP2</accession>
<reference evidence="11" key="2">
    <citation type="journal article" date="2024" name="Plant">
        <title>Genomic evolution and insights into agronomic trait innovations of Sesamum species.</title>
        <authorList>
            <person name="Miao H."/>
            <person name="Wang L."/>
            <person name="Qu L."/>
            <person name="Liu H."/>
            <person name="Sun Y."/>
            <person name="Le M."/>
            <person name="Wang Q."/>
            <person name="Wei S."/>
            <person name="Zheng Y."/>
            <person name="Lin W."/>
            <person name="Duan Y."/>
            <person name="Cao H."/>
            <person name="Xiong S."/>
            <person name="Wang X."/>
            <person name="Wei L."/>
            <person name="Li C."/>
            <person name="Ma Q."/>
            <person name="Ju M."/>
            <person name="Zhao R."/>
            <person name="Li G."/>
            <person name="Mu C."/>
            <person name="Tian Q."/>
            <person name="Mei H."/>
            <person name="Zhang T."/>
            <person name="Gao T."/>
            <person name="Zhang H."/>
        </authorList>
    </citation>
    <scope>NUCLEOTIDE SEQUENCE</scope>
    <source>
        <strain evidence="11">KEN8</strain>
    </source>
</reference>